<reference evidence="3 4" key="1">
    <citation type="submission" date="2020-03" db="EMBL/GenBank/DDBJ databases">
        <title>The genome sequence of Microvirga sp. c23x22.</title>
        <authorList>
            <person name="Zhang X."/>
        </authorList>
    </citation>
    <scope>NUCLEOTIDE SEQUENCE [LARGE SCALE GENOMIC DNA]</scope>
    <source>
        <strain evidence="4">c23x22</strain>
    </source>
</reference>
<dbReference type="PANTHER" id="PTHR38340">
    <property type="entry name" value="S-LAYER PROTEIN"/>
    <property type="match status" value="1"/>
</dbReference>
<dbReference type="EMBL" id="JAATJS010000002">
    <property type="protein sequence ID" value="NIX76116.1"/>
    <property type="molecule type" value="Genomic_DNA"/>
</dbReference>
<comment type="subcellular location">
    <subcellularLocation>
        <location evidence="1">Secreted</location>
    </subcellularLocation>
</comment>
<organism evidence="3 4">
    <name type="scientific">Microvirga terricola</name>
    <dbReference type="NCBI Taxonomy" id="2719797"/>
    <lineage>
        <taxon>Bacteria</taxon>
        <taxon>Pseudomonadati</taxon>
        <taxon>Pseudomonadota</taxon>
        <taxon>Alphaproteobacteria</taxon>
        <taxon>Hyphomicrobiales</taxon>
        <taxon>Methylobacteriaceae</taxon>
        <taxon>Microvirga</taxon>
    </lineage>
</organism>
<protein>
    <submittedName>
        <fullName evidence="3">Calcium-binding protein</fullName>
    </submittedName>
</protein>
<sequence length="534" mass="56338">MATFTYDPDTRTYILADEITFDLGSLNLTEARHVRGNRLSNTIIGDGFANSLEGGEGVDFLRGGGGADTLIGGLGDDYYVIDKDDLLIENPGEGIDTVEANFSYTLLPTFENLILSGAADIDGTGNDANNVLTGKGGNNRLFGGDGNDTLDGGGGHDTLVGGRGNDVYRVDEAWVELVEEPNEGIDTVIASISYTLKTSFENLVLFGIDGIDGFGNDANNELHGNGGKNRLEGGKGNDTLDGGAGADTLVGGLGDDVYFVDALDTIIEAANEGYDTVFALSDWTLAANLEALILQGSRNFKGVGNDLSNVIVGNSGNNILIGGGGGDYLDGGLGADRMEGGKGNDTYVVDNVRDVVVEASSSGTDLVVTSIDYRLGANLEDLMAVAGKALLSLTGNTLKNKIVGNDGSNKLYGGLGNDTLVGGKGKDTFVFDTKPNAKTNRDVIVDFNVKDDTIWLDNKYMPALGKGAPDRPVKLHKKMFWIGPKAHDEDDRIIYDNKKGILYYDPDGTGSAKAIALAVLPKKLKMTYADFYVI</sequence>
<dbReference type="PANTHER" id="PTHR38340:SF1">
    <property type="entry name" value="S-LAYER PROTEIN"/>
    <property type="match status" value="1"/>
</dbReference>
<keyword evidence="4" id="KW-1185">Reference proteome</keyword>
<evidence type="ECO:0000313" key="3">
    <source>
        <dbReference type="EMBL" id="NIX76116.1"/>
    </source>
</evidence>
<gene>
    <name evidence="3" type="ORF">HB375_05740</name>
</gene>
<dbReference type="Proteomes" id="UP000707352">
    <property type="component" value="Unassembled WGS sequence"/>
</dbReference>
<keyword evidence="2" id="KW-0964">Secreted</keyword>
<evidence type="ECO:0000256" key="1">
    <source>
        <dbReference type="ARBA" id="ARBA00004613"/>
    </source>
</evidence>
<name>A0ABX0VAN0_9HYPH</name>
<dbReference type="SUPFAM" id="SSF51120">
    <property type="entry name" value="beta-Roll"/>
    <property type="match status" value="5"/>
</dbReference>
<dbReference type="Pfam" id="PF00353">
    <property type="entry name" value="HemolysinCabind"/>
    <property type="match status" value="5"/>
</dbReference>
<proteinExistence type="predicted"/>
<comment type="caution">
    <text evidence="3">The sequence shown here is derived from an EMBL/GenBank/DDBJ whole genome shotgun (WGS) entry which is preliminary data.</text>
</comment>
<accession>A0ABX0VAN0</accession>
<dbReference type="Gene3D" id="2.150.10.10">
    <property type="entry name" value="Serralysin-like metalloprotease, C-terminal"/>
    <property type="match status" value="3"/>
</dbReference>
<dbReference type="InterPro" id="IPR018511">
    <property type="entry name" value="Hemolysin-typ_Ca-bd_CS"/>
</dbReference>
<evidence type="ECO:0000256" key="2">
    <source>
        <dbReference type="ARBA" id="ARBA00022525"/>
    </source>
</evidence>
<evidence type="ECO:0000313" key="4">
    <source>
        <dbReference type="Proteomes" id="UP000707352"/>
    </source>
</evidence>
<dbReference type="InterPro" id="IPR011049">
    <property type="entry name" value="Serralysin-like_metalloprot_C"/>
</dbReference>
<dbReference type="PROSITE" id="PS00330">
    <property type="entry name" value="HEMOLYSIN_CALCIUM"/>
    <property type="match status" value="3"/>
</dbReference>
<dbReference type="PRINTS" id="PR00313">
    <property type="entry name" value="CABNDNGRPT"/>
</dbReference>
<dbReference type="InterPro" id="IPR050557">
    <property type="entry name" value="RTX_toxin/Mannuronan_C5-epim"/>
</dbReference>
<dbReference type="RefSeq" id="WP_167672019.1">
    <property type="nucleotide sequence ID" value="NZ_JAATJS010000002.1"/>
</dbReference>
<dbReference type="InterPro" id="IPR001343">
    <property type="entry name" value="Hemolysn_Ca-bd"/>
</dbReference>